<keyword evidence="2" id="KW-1185">Reference proteome</keyword>
<dbReference type="EMBL" id="UYRW01006748">
    <property type="protein sequence ID" value="VDM94590.1"/>
    <property type="molecule type" value="Genomic_DNA"/>
</dbReference>
<proteinExistence type="predicted"/>
<name>A0A182ERU5_ONCOC</name>
<dbReference type="Proteomes" id="UP000271087">
    <property type="component" value="Unassembled WGS sequence"/>
</dbReference>
<reference evidence="3" key="1">
    <citation type="submission" date="2016-06" db="UniProtKB">
        <authorList>
            <consortium name="WormBaseParasite"/>
        </authorList>
    </citation>
    <scope>IDENTIFICATION</scope>
</reference>
<evidence type="ECO:0000313" key="2">
    <source>
        <dbReference type="Proteomes" id="UP000271087"/>
    </source>
</evidence>
<protein>
    <submittedName>
        <fullName evidence="1 3">Uncharacterized protein</fullName>
    </submittedName>
</protein>
<evidence type="ECO:0000313" key="3">
    <source>
        <dbReference type="WBParaSite" id="nOo.2.0.1.t10863-RA"/>
    </source>
</evidence>
<evidence type="ECO:0000313" key="1">
    <source>
        <dbReference type="EMBL" id="VDM94590.1"/>
    </source>
</evidence>
<reference evidence="1 2" key="2">
    <citation type="submission" date="2018-08" db="EMBL/GenBank/DDBJ databases">
        <authorList>
            <person name="Laetsch R D."/>
            <person name="Stevens L."/>
            <person name="Kumar S."/>
            <person name="Blaxter L. M."/>
        </authorList>
    </citation>
    <scope>NUCLEOTIDE SEQUENCE [LARGE SCALE GENOMIC DNA]</scope>
</reference>
<dbReference type="AlphaFoldDB" id="A0A182ERU5"/>
<dbReference type="WBParaSite" id="nOo.2.0.1.t10863-RA">
    <property type="protein sequence ID" value="nOo.2.0.1.t10863-RA"/>
    <property type="gene ID" value="nOo.2.0.1.g10863"/>
</dbReference>
<gene>
    <name evidence="1" type="ORF">NOO_LOCUS10863</name>
</gene>
<sequence length="70" mass="7916">MLRSSTKKYLKTIQTRQKKKPSSDITGITTWIPCGPSASSWMEDPGIITWRRESFVVSEACAFDAHEIVL</sequence>
<accession>A0A182ERU5</accession>
<organism evidence="3">
    <name type="scientific">Onchocerca ochengi</name>
    <name type="common">Filarial nematode worm</name>
    <dbReference type="NCBI Taxonomy" id="42157"/>
    <lineage>
        <taxon>Eukaryota</taxon>
        <taxon>Metazoa</taxon>
        <taxon>Ecdysozoa</taxon>
        <taxon>Nematoda</taxon>
        <taxon>Chromadorea</taxon>
        <taxon>Rhabditida</taxon>
        <taxon>Spirurina</taxon>
        <taxon>Spiruromorpha</taxon>
        <taxon>Filarioidea</taxon>
        <taxon>Onchocercidae</taxon>
        <taxon>Onchocerca</taxon>
    </lineage>
</organism>